<dbReference type="Proteomes" id="UP001341281">
    <property type="component" value="Chromosome 01"/>
</dbReference>
<sequence length="171" mass="18875">MGSPGRARARFPRPPVASTEAMRSAAGAPPSSSFSLSVEVDSSYREAKIVFLSELSGVEMIPEGWHSNSLPALLLEENKNEPVDTNARSWTLIAYDFLPCNTKYACLLIQGTTGTRNRLSTNQWKNLPNEASVVPGHCHLHTWAKGFENFSNHPTDYERLHSPRHGGQEGK</sequence>
<feature type="compositionally biased region" description="Low complexity" evidence="1">
    <location>
        <begin position="21"/>
        <end position="34"/>
    </location>
</feature>
<evidence type="ECO:0000256" key="1">
    <source>
        <dbReference type="SAM" id="MobiDB-lite"/>
    </source>
</evidence>
<dbReference type="EMBL" id="CP144745">
    <property type="protein sequence ID" value="WVZ54395.1"/>
    <property type="molecule type" value="Genomic_DNA"/>
</dbReference>
<dbReference type="AlphaFoldDB" id="A0AAQ3PPM0"/>
<feature type="region of interest" description="Disordered" evidence="1">
    <location>
        <begin position="1"/>
        <end position="34"/>
    </location>
</feature>
<name>A0AAQ3PPM0_PASNO</name>
<accession>A0AAQ3PPM0</accession>
<organism evidence="2 3">
    <name type="scientific">Paspalum notatum var. saurae</name>
    <dbReference type="NCBI Taxonomy" id="547442"/>
    <lineage>
        <taxon>Eukaryota</taxon>
        <taxon>Viridiplantae</taxon>
        <taxon>Streptophyta</taxon>
        <taxon>Embryophyta</taxon>
        <taxon>Tracheophyta</taxon>
        <taxon>Spermatophyta</taxon>
        <taxon>Magnoliopsida</taxon>
        <taxon>Liliopsida</taxon>
        <taxon>Poales</taxon>
        <taxon>Poaceae</taxon>
        <taxon>PACMAD clade</taxon>
        <taxon>Panicoideae</taxon>
        <taxon>Andropogonodae</taxon>
        <taxon>Paspaleae</taxon>
        <taxon>Paspalinae</taxon>
        <taxon>Paspalum</taxon>
    </lineage>
</organism>
<gene>
    <name evidence="2" type="ORF">U9M48_005200</name>
</gene>
<evidence type="ECO:0000313" key="3">
    <source>
        <dbReference type="Proteomes" id="UP001341281"/>
    </source>
</evidence>
<protein>
    <submittedName>
        <fullName evidence="2">Uncharacterized protein</fullName>
    </submittedName>
</protein>
<proteinExistence type="predicted"/>
<evidence type="ECO:0000313" key="2">
    <source>
        <dbReference type="EMBL" id="WVZ54395.1"/>
    </source>
</evidence>
<reference evidence="2 3" key="1">
    <citation type="submission" date="2024-02" db="EMBL/GenBank/DDBJ databases">
        <title>High-quality chromosome-scale genome assembly of Pensacola bahiagrass (Paspalum notatum Flugge var. saurae).</title>
        <authorList>
            <person name="Vega J.M."/>
            <person name="Podio M."/>
            <person name="Orjuela J."/>
            <person name="Siena L.A."/>
            <person name="Pessino S.C."/>
            <person name="Combes M.C."/>
            <person name="Mariac C."/>
            <person name="Albertini E."/>
            <person name="Pupilli F."/>
            <person name="Ortiz J.P.A."/>
            <person name="Leblanc O."/>
        </authorList>
    </citation>
    <scope>NUCLEOTIDE SEQUENCE [LARGE SCALE GENOMIC DNA]</scope>
    <source>
        <strain evidence="2">R1</strain>
        <tissue evidence="2">Leaf</tissue>
    </source>
</reference>
<keyword evidence="3" id="KW-1185">Reference proteome</keyword>
<feature type="non-terminal residue" evidence="2">
    <location>
        <position position="1"/>
    </location>
</feature>